<name>A0A5B7DQ90_PORTR</name>
<dbReference type="InterPro" id="IPR036719">
    <property type="entry name" value="Neuro-gated_channel_TM_sf"/>
</dbReference>
<gene>
    <name evidence="3" type="ORF">E2C01_016877</name>
</gene>
<protein>
    <recommendedName>
        <fullName evidence="5">Neurotransmitter-gated ion-channel transmembrane domain-containing protein</fullName>
    </recommendedName>
</protein>
<keyword evidence="4" id="KW-1185">Reference proteome</keyword>
<dbReference type="SUPFAM" id="SSF90112">
    <property type="entry name" value="Neurotransmitter-gated ion-channel transmembrane pore"/>
    <property type="match status" value="1"/>
</dbReference>
<evidence type="ECO:0000256" key="1">
    <source>
        <dbReference type="SAM" id="Phobius"/>
    </source>
</evidence>
<dbReference type="OrthoDB" id="6358867at2759"/>
<dbReference type="Proteomes" id="UP000324222">
    <property type="component" value="Unassembled WGS sequence"/>
</dbReference>
<dbReference type="Gene3D" id="1.20.58.390">
    <property type="entry name" value="Neurotransmitter-gated ion-channel transmembrane domain"/>
    <property type="match status" value="1"/>
</dbReference>
<feature type="transmembrane region" description="Helical" evidence="1">
    <location>
        <begin position="62"/>
        <end position="80"/>
    </location>
</feature>
<accession>A0A5B7DQ90</accession>
<dbReference type="AlphaFoldDB" id="A0A5B7DQ90"/>
<comment type="caution">
    <text evidence="3">The sequence shown here is derived from an EMBL/GenBank/DDBJ whole genome shotgun (WGS) entry which is preliminary data.</text>
</comment>
<dbReference type="GO" id="GO:0016020">
    <property type="term" value="C:membrane"/>
    <property type="evidence" value="ECO:0007669"/>
    <property type="project" value="InterPro"/>
</dbReference>
<reference evidence="3 4" key="1">
    <citation type="submission" date="2019-05" db="EMBL/GenBank/DDBJ databases">
        <title>Another draft genome of Portunus trituberculatus and its Hox gene families provides insights of decapod evolution.</title>
        <authorList>
            <person name="Jeong J.-H."/>
            <person name="Song I."/>
            <person name="Kim S."/>
            <person name="Choi T."/>
            <person name="Kim D."/>
            <person name="Ryu S."/>
            <person name="Kim W."/>
        </authorList>
    </citation>
    <scope>NUCLEOTIDE SEQUENCE [LARGE SCALE GENOMIC DNA]</scope>
    <source>
        <tissue evidence="3">Muscle</tissue>
    </source>
</reference>
<proteinExistence type="predicted"/>
<sequence>MNAFLPSLMMVVISYSTLFFHIDDFEDRIMVSLTSQLVLAAFFSQGSLTIPKTSYLKLIDVWYVSLISQVFIIIISLVFIENLRLHSLKAPMGITTVHVAPADSLKQPLDYKTSFGADKANKMNTFFIIFYPTIFFSFIIYFTVSCVNGLRS</sequence>
<evidence type="ECO:0000313" key="4">
    <source>
        <dbReference type="Proteomes" id="UP000324222"/>
    </source>
</evidence>
<keyword evidence="2" id="KW-0732">Signal</keyword>
<organism evidence="3 4">
    <name type="scientific">Portunus trituberculatus</name>
    <name type="common">Swimming crab</name>
    <name type="synonym">Neptunus trituberculatus</name>
    <dbReference type="NCBI Taxonomy" id="210409"/>
    <lineage>
        <taxon>Eukaryota</taxon>
        <taxon>Metazoa</taxon>
        <taxon>Ecdysozoa</taxon>
        <taxon>Arthropoda</taxon>
        <taxon>Crustacea</taxon>
        <taxon>Multicrustacea</taxon>
        <taxon>Malacostraca</taxon>
        <taxon>Eumalacostraca</taxon>
        <taxon>Eucarida</taxon>
        <taxon>Decapoda</taxon>
        <taxon>Pleocyemata</taxon>
        <taxon>Brachyura</taxon>
        <taxon>Eubrachyura</taxon>
        <taxon>Portunoidea</taxon>
        <taxon>Portunidae</taxon>
        <taxon>Portuninae</taxon>
        <taxon>Portunus</taxon>
    </lineage>
</organism>
<dbReference type="EMBL" id="VSRR010001255">
    <property type="protein sequence ID" value="MPC23812.1"/>
    <property type="molecule type" value="Genomic_DNA"/>
</dbReference>
<evidence type="ECO:0000313" key="3">
    <source>
        <dbReference type="EMBL" id="MPC23812.1"/>
    </source>
</evidence>
<keyword evidence="1" id="KW-0472">Membrane</keyword>
<feature type="signal peptide" evidence="2">
    <location>
        <begin position="1"/>
        <end position="19"/>
    </location>
</feature>
<feature type="transmembrane region" description="Helical" evidence="1">
    <location>
        <begin position="29"/>
        <end position="50"/>
    </location>
</feature>
<keyword evidence="1" id="KW-1133">Transmembrane helix</keyword>
<evidence type="ECO:0008006" key="5">
    <source>
        <dbReference type="Google" id="ProtNLM"/>
    </source>
</evidence>
<dbReference type="GO" id="GO:0006811">
    <property type="term" value="P:monoatomic ion transport"/>
    <property type="evidence" value="ECO:0007669"/>
    <property type="project" value="InterPro"/>
</dbReference>
<keyword evidence="1" id="KW-0812">Transmembrane</keyword>
<feature type="chain" id="PRO_5022933465" description="Neurotransmitter-gated ion-channel transmembrane domain-containing protein" evidence="2">
    <location>
        <begin position="20"/>
        <end position="152"/>
    </location>
</feature>
<evidence type="ECO:0000256" key="2">
    <source>
        <dbReference type="SAM" id="SignalP"/>
    </source>
</evidence>
<dbReference type="InterPro" id="IPR038050">
    <property type="entry name" value="Neuro_actylchol_rec"/>
</dbReference>
<feature type="transmembrane region" description="Helical" evidence="1">
    <location>
        <begin position="125"/>
        <end position="144"/>
    </location>
</feature>